<dbReference type="GO" id="GO:0004851">
    <property type="term" value="F:uroporphyrin-III C-methyltransferase activity"/>
    <property type="evidence" value="ECO:0007669"/>
    <property type="project" value="UniProtKB-EC"/>
</dbReference>
<feature type="domain" description="Sirohaem synthase dimerisation" evidence="15">
    <location>
        <begin position="169"/>
        <end position="221"/>
    </location>
</feature>
<dbReference type="GO" id="GO:0051266">
    <property type="term" value="F:sirohydrochlorin ferrochelatase activity"/>
    <property type="evidence" value="ECO:0007669"/>
    <property type="project" value="UniProtKB-EC"/>
</dbReference>
<keyword evidence="8" id="KW-0520">NAD</keyword>
<keyword evidence="10" id="KW-0627">Porphyrin biosynthesis</keyword>
<dbReference type="CDD" id="cd11642">
    <property type="entry name" value="SUMT"/>
    <property type="match status" value="1"/>
</dbReference>
<comment type="pathway">
    <text evidence="1">Porphyrin-containing compound metabolism; siroheme biosynthesis; sirohydrochlorin from precorrin-2: step 1/1.</text>
</comment>
<comment type="pathway">
    <text evidence="12">Porphyrin-containing compound metabolism; siroheme biosynthesis; precorrin-2 from uroporphyrinogen III: step 1/1.</text>
</comment>
<dbReference type="InterPro" id="IPR003043">
    <property type="entry name" value="Uropor_MeTrfase_CS"/>
</dbReference>
<dbReference type="GO" id="GO:0032259">
    <property type="term" value="P:methylation"/>
    <property type="evidence" value="ECO:0007669"/>
    <property type="project" value="UniProtKB-KW"/>
</dbReference>
<evidence type="ECO:0000259" key="14">
    <source>
        <dbReference type="Pfam" id="PF00590"/>
    </source>
</evidence>
<evidence type="ECO:0000256" key="8">
    <source>
        <dbReference type="ARBA" id="ARBA00023027"/>
    </source>
</evidence>
<keyword evidence="7 16" id="KW-0560">Oxidoreductase</keyword>
<evidence type="ECO:0000256" key="12">
    <source>
        <dbReference type="ARBA" id="ARBA00025705"/>
    </source>
</evidence>
<evidence type="ECO:0000259" key="15">
    <source>
        <dbReference type="Pfam" id="PF10414"/>
    </source>
</evidence>
<dbReference type="Pfam" id="PF10414">
    <property type="entry name" value="CysG_dimeriser"/>
    <property type="match status" value="1"/>
</dbReference>
<proteinExistence type="inferred from homology"/>
<dbReference type="Gene3D" id="3.30.160.110">
    <property type="entry name" value="Siroheme synthase, domain 2"/>
    <property type="match status" value="1"/>
</dbReference>
<dbReference type="EC" id="1.3.1.76" evidence="16"/>
<keyword evidence="9 16" id="KW-0456">Lyase</keyword>
<dbReference type="GO" id="GO:0043115">
    <property type="term" value="F:precorrin-2 dehydrogenase activity"/>
    <property type="evidence" value="ECO:0007669"/>
    <property type="project" value="UniProtKB-EC"/>
</dbReference>
<dbReference type="Pfam" id="PF00590">
    <property type="entry name" value="TP_methylase"/>
    <property type="match status" value="1"/>
</dbReference>
<keyword evidence="3" id="KW-0169">Cobalamin biosynthesis</keyword>
<evidence type="ECO:0000256" key="6">
    <source>
        <dbReference type="ARBA" id="ARBA00022691"/>
    </source>
</evidence>
<keyword evidence="6" id="KW-0949">S-adenosyl-L-methionine</keyword>
<evidence type="ECO:0000313" key="17">
    <source>
        <dbReference type="Proteomes" id="UP001593940"/>
    </source>
</evidence>
<dbReference type="EMBL" id="JBHOMY010000082">
    <property type="protein sequence ID" value="MFC1459160.1"/>
    <property type="molecule type" value="Genomic_DNA"/>
</dbReference>
<dbReference type="Gene3D" id="3.40.1010.10">
    <property type="entry name" value="Cobalt-precorrin-4 Transmethylase, Domain 1"/>
    <property type="match status" value="1"/>
</dbReference>
<dbReference type="InterPro" id="IPR019478">
    <property type="entry name" value="Sirohaem_synthase_dimer_dom"/>
</dbReference>
<dbReference type="Gene3D" id="3.30.950.10">
    <property type="entry name" value="Methyltransferase, Cobalt-precorrin-4 Transmethylase, Domain 2"/>
    <property type="match status" value="1"/>
</dbReference>
<dbReference type="InterPro" id="IPR050161">
    <property type="entry name" value="Siro_Cobalamin_biosynth"/>
</dbReference>
<evidence type="ECO:0000256" key="5">
    <source>
        <dbReference type="ARBA" id="ARBA00022679"/>
    </source>
</evidence>
<dbReference type="InterPro" id="IPR037115">
    <property type="entry name" value="Sirohaem_synt_dimer_dom_sf"/>
</dbReference>
<comment type="similarity">
    <text evidence="2">Belongs to the precorrin methyltransferase family.</text>
</comment>
<evidence type="ECO:0000256" key="10">
    <source>
        <dbReference type="ARBA" id="ARBA00023244"/>
    </source>
</evidence>
<keyword evidence="5 16" id="KW-0808">Transferase</keyword>
<evidence type="ECO:0000256" key="9">
    <source>
        <dbReference type="ARBA" id="ARBA00023239"/>
    </source>
</evidence>
<comment type="caution">
    <text evidence="16">The sequence shown here is derived from an EMBL/GenBank/DDBJ whole genome shotgun (WGS) entry which is preliminary data.</text>
</comment>
<protein>
    <submittedName>
        <fullName evidence="16">Siroheme synthase CysG</fullName>
        <ecNumber evidence="16">1.3.1.76</ecNumber>
        <ecNumber evidence="16">2.1.1.107</ecNumber>
        <ecNumber evidence="16">4.99.1.4</ecNumber>
    </submittedName>
</protein>
<dbReference type="InterPro" id="IPR036291">
    <property type="entry name" value="NAD(P)-bd_dom_sf"/>
</dbReference>
<keyword evidence="11" id="KW-0511">Multifunctional enzyme</keyword>
<dbReference type="PANTHER" id="PTHR45790:SF3">
    <property type="entry name" value="S-ADENOSYL-L-METHIONINE-DEPENDENT UROPORPHYRINOGEN III METHYLTRANSFERASE, CHLOROPLASTIC"/>
    <property type="match status" value="1"/>
</dbReference>
<reference evidence="16 17" key="1">
    <citation type="submission" date="2024-09" db="EMBL/GenBank/DDBJ databases">
        <title>Nodulacao em especies de Leguminosae Basais da Amazonia e Caracterizacao dos Rizobios e Bacterias Associadas aos Nodulos.</title>
        <authorList>
            <person name="Jambeiro I.C.A."/>
            <person name="Lopes I.S."/>
            <person name="Aguiar E.R.G.R."/>
            <person name="Santos A.F.J."/>
            <person name="Dos Santos J.M.F."/>
            <person name="Gross E."/>
        </authorList>
    </citation>
    <scope>NUCLEOTIDE SEQUENCE [LARGE SCALE GENOMIC DNA]</scope>
    <source>
        <strain evidence="16 17">BRUESC1165</strain>
    </source>
</reference>
<dbReference type="SUPFAM" id="SSF53790">
    <property type="entry name" value="Tetrapyrrole methylase"/>
    <property type="match status" value="1"/>
</dbReference>
<dbReference type="InterPro" id="IPR000878">
    <property type="entry name" value="4pyrrol_Mease"/>
</dbReference>
<keyword evidence="4 16" id="KW-0489">Methyltransferase</keyword>
<accession>A0ABV6YDK3</accession>
<dbReference type="Gene3D" id="3.40.50.720">
    <property type="entry name" value="NAD(P)-binding Rossmann-like Domain"/>
    <property type="match status" value="1"/>
</dbReference>
<dbReference type="InterPro" id="IPR006367">
    <property type="entry name" value="Sirohaem_synthase_N"/>
</dbReference>
<evidence type="ECO:0000256" key="4">
    <source>
        <dbReference type="ARBA" id="ARBA00022603"/>
    </source>
</evidence>
<dbReference type="Pfam" id="PF13241">
    <property type="entry name" value="NAD_binding_7"/>
    <property type="match status" value="1"/>
</dbReference>
<dbReference type="SUPFAM" id="SSF51735">
    <property type="entry name" value="NAD(P)-binding Rossmann-fold domains"/>
    <property type="match status" value="1"/>
</dbReference>
<evidence type="ECO:0000256" key="7">
    <source>
        <dbReference type="ARBA" id="ARBA00023002"/>
    </source>
</evidence>
<dbReference type="InterPro" id="IPR014776">
    <property type="entry name" value="4pyrrole_Mease_sub2"/>
</dbReference>
<evidence type="ECO:0000256" key="2">
    <source>
        <dbReference type="ARBA" id="ARBA00005879"/>
    </source>
</evidence>
<dbReference type="NCBIfam" id="TIGR01469">
    <property type="entry name" value="cobA_cysG_Cterm"/>
    <property type="match status" value="1"/>
</dbReference>
<dbReference type="Gene3D" id="1.10.8.210">
    <property type="entry name" value="Sirohaem synthase, dimerisation domain"/>
    <property type="match status" value="1"/>
</dbReference>
<dbReference type="InterPro" id="IPR012409">
    <property type="entry name" value="Sirohaem_synth"/>
</dbReference>
<keyword evidence="17" id="KW-1185">Reference proteome</keyword>
<name>A0ABV6YDK3_9HYPH</name>
<dbReference type="RefSeq" id="WP_377030899.1">
    <property type="nucleotide sequence ID" value="NZ_JBHOMY010000082.1"/>
</dbReference>
<sequence length="507" mass="54791">MTKPLRPEDRRPARLNALPKLPIFLDLAGKTILVVGGSDGIAWKAELLVAAGGTVRILADNPSPELLALIQGNPERLTLTQRSWRDADLHGVSVAVADIEGRQEAQLFADTARRHGALVNIVDQPAFCDFQFGTIVNRAPVIVSISTDGAAPILGQAIRRRIEAVLPPSLGTWAQAAKGFRDRLREIVPSKSGRRRFWEKFVDVTFISQAQEDEQLAEIERLARKTLLEVNERPPVGEVIIVGAGPGDPELLTLKAMRELQAADIIVYDRLVTPGVLELARREARRIHVGKEGHGASCRQEDINALIVDLALAGQRVVRLKGGDPAVFGRTGEEVAACHDAGVPVRIIPGITTASAAAASLNGSLTHRDHAQRVQFVTAHDRHGGLPENLNIDALADPQATTIIYMGRRTAFKLAARLIDAGLPPETPVAAVSNVSRDDQKSLHTTILDLAREAPLPEDGPLIIIIGASVGRARQIPIQRETTSSLHSKMRRCMVGVEQSSPTLATR</sequence>
<dbReference type="EC" id="2.1.1.107" evidence="16"/>
<dbReference type="InterPro" id="IPR035996">
    <property type="entry name" value="4pyrrol_Methylase_sf"/>
</dbReference>
<gene>
    <name evidence="16" type="primary">cysG</name>
    <name evidence="16" type="ORF">ACETIH_21125</name>
</gene>
<dbReference type="InterPro" id="IPR014777">
    <property type="entry name" value="4pyrrole_Mease_sub1"/>
</dbReference>
<dbReference type="NCBIfam" id="NF007922">
    <property type="entry name" value="PRK10637.1"/>
    <property type="match status" value="1"/>
</dbReference>
<evidence type="ECO:0000313" key="16">
    <source>
        <dbReference type="EMBL" id="MFC1459160.1"/>
    </source>
</evidence>
<evidence type="ECO:0000256" key="3">
    <source>
        <dbReference type="ARBA" id="ARBA00022573"/>
    </source>
</evidence>
<dbReference type="PROSITE" id="PS00839">
    <property type="entry name" value="SUMT_1"/>
    <property type="match status" value="1"/>
</dbReference>
<dbReference type="PANTHER" id="PTHR45790">
    <property type="entry name" value="SIROHEME SYNTHASE-RELATED"/>
    <property type="match status" value="1"/>
</dbReference>
<evidence type="ECO:0000256" key="11">
    <source>
        <dbReference type="ARBA" id="ARBA00023268"/>
    </source>
</evidence>
<dbReference type="PIRSF" id="PIRSF036426">
    <property type="entry name" value="Sirohaem_synth"/>
    <property type="match status" value="1"/>
</dbReference>
<dbReference type="NCBIfam" id="NF004790">
    <property type="entry name" value="PRK06136.1"/>
    <property type="match status" value="1"/>
</dbReference>
<dbReference type="SUPFAM" id="SSF75615">
    <property type="entry name" value="Siroheme synthase middle domains-like"/>
    <property type="match status" value="1"/>
</dbReference>
<comment type="catalytic activity">
    <reaction evidence="13">
        <text>precorrin-2 + NAD(+) = sirohydrochlorin + NADH + 2 H(+)</text>
        <dbReference type="Rhea" id="RHEA:15613"/>
        <dbReference type="ChEBI" id="CHEBI:15378"/>
        <dbReference type="ChEBI" id="CHEBI:57540"/>
        <dbReference type="ChEBI" id="CHEBI:57945"/>
        <dbReference type="ChEBI" id="CHEBI:58351"/>
        <dbReference type="ChEBI" id="CHEBI:58827"/>
        <dbReference type="EC" id="1.3.1.76"/>
    </reaction>
</comment>
<evidence type="ECO:0000256" key="1">
    <source>
        <dbReference type="ARBA" id="ARBA00005010"/>
    </source>
</evidence>
<dbReference type="NCBIfam" id="TIGR01470">
    <property type="entry name" value="cysG_Nterm"/>
    <property type="match status" value="1"/>
</dbReference>
<feature type="domain" description="Tetrapyrrole methylase" evidence="14">
    <location>
        <begin position="239"/>
        <end position="450"/>
    </location>
</feature>
<evidence type="ECO:0000256" key="13">
    <source>
        <dbReference type="ARBA" id="ARBA00047561"/>
    </source>
</evidence>
<dbReference type="InterPro" id="IPR006366">
    <property type="entry name" value="CobA/CysG_C"/>
</dbReference>
<dbReference type="EC" id="4.99.1.4" evidence="16"/>
<organism evidence="16 17">
    <name type="scientific">Microvirga arabica</name>
    <dbReference type="NCBI Taxonomy" id="1128671"/>
    <lineage>
        <taxon>Bacteria</taxon>
        <taxon>Pseudomonadati</taxon>
        <taxon>Pseudomonadota</taxon>
        <taxon>Alphaproteobacteria</taxon>
        <taxon>Hyphomicrobiales</taxon>
        <taxon>Methylobacteriaceae</taxon>
        <taxon>Microvirga</taxon>
    </lineage>
</organism>
<dbReference type="Proteomes" id="UP001593940">
    <property type="component" value="Unassembled WGS sequence"/>
</dbReference>